<dbReference type="GO" id="GO:0004789">
    <property type="term" value="F:thiamine-phosphate diphosphorylase activity"/>
    <property type="evidence" value="ECO:0007669"/>
    <property type="project" value="TreeGrafter"/>
</dbReference>
<dbReference type="SUPFAM" id="SSF51391">
    <property type="entry name" value="Thiamin phosphate synthase"/>
    <property type="match status" value="1"/>
</dbReference>
<feature type="domain" description="Thiamine phosphate synthase/TenI" evidence="3">
    <location>
        <begin position="18"/>
        <end position="177"/>
    </location>
</feature>
<evidence type="ECO:0000256" key="1">
    <source>
        <dbReference type="ARBA" id="ARBA00004948"/>
    </source>
</evidence>
<organism evidence="4 5">
    <name type="scientific">Paenalkalicoccus suaedae</name>
    <dbReference type="NCBI Taxonomy" id="2592382"/>
    <lineage>
        <taxon>Bacteria</taxon>
        <taxon>Bacillati</taxon>
        <taxon>Bacillota</taxon>
        <taxon>Bacilli</taxon>
        <taxon>Bacillales</taxon>
        <taxon>Bacillaceae</taxon>
        <taxon>Paenalkalicoccus</taxon>
    </lineage>
</organism>
<dbReference type="CDD" id="cd00564">
    <property type="entry name" value="TMP_TenI"/>
    <property type="match status" value="1"/>
</dbReference>
<dbReference type="Pfam" id="PF02581">
    <property type="entry name" value="TMP-TENI"/>
    <property type="match status" value="1"/>
</dbReference>
<dbReference type="InterPro" id="IPR022998">
    <property type="entry name" value="ThiamineP_synth_TenI"/>
</dbReference>
<evidence type="ECO:0000313" key="4">
    <source>
        <dbReference type="EMBL" id="QKS69795.1"/>
    </source>
</evidence>
<evidence type="ECO:0000259" key="3">
    <source>
        <dbReference type="Pfam" id="PF02581"/>
    </source>
</evidence>
<dbReference type="PANTHER" id="PTHR20857:SF22">
    <property type="entry name" value="THIAZOLE TAUTOMERASE"/>
    <property type="match status" value="1"/>
</dbReference>
<proteinExistence type="predicted"/>
<dbReference type="KEGG" id="psua:FLK61_23685"/>
<evidence type="ECO:0000256" key="2">
    <source>
        <dbReference type="ARBA" id="ARBA00022977"/>
    </source>
</evidence>
<dbReference type="Proteomes" id="UP000318138">
    <property type="component" value="Chromosome"/>
</dbReference>
<accession>A0A859FBY3</accession>
<keyword evidence="5" id="KW-1185">Reference proteome</keyword>
<sequence length="199" mass="21226">MRLQVHVLSSGNGEIDAQTATKLAPRIDALHIREKRSSARDVYELGQQLVKAGFPKEKLVINDRVDVALALGAGGVHLGGLSLSPKIVKQLAPTLRVGRSIHDVSELTEVEDADYVFYGHIYATASKPGLLPRGIAALEEVVRASHLPVYAIGGVKPFHIEEIEATGAAGIAVLSGILGARDPIQATDEFTGRRLDAQL</sequence>
<gene>
    <name evidence="4" type="ORF">FLK61_23685</name>
</gene>
<dbReference type="AlphaFoldDB" id="A0A859FBY3"/>
<dbReference type="InterPro" id="IPR036206">
    <property type="entry name" value="ThiamineP_synth_sf"/>
</dbReference>
<dbReference type="EMBL" id="CP041372">
    <property type="protein sequence ID" value="QKS69795.1"/>
    <property type="molecule type" value="Genomic_DNA"/>
</dbReference>
<name>A0A859FBY3_9BACI</name>
<comment type="pathway">
    <text evidence="1">Cofactor biosynthesis; thiamine diphosphate biosynthesis.</text>
</comment>
<keyword evidence="2" id="KW-0784">Thiamine biosynthesis</keyword>
<protein>
    <submittedName>
        <fullName evidence="4">Thiamine phosphate synthase</fullName>
    </submittedName>
</protein>
<dbReference type="GO" id="GO:0005737">
    <property type="term" value="C:cytoplasm"/>
    <property type="evidence" value="ECO:0007669"/>
    <property type="project" value="TreeGrafter"/>
</dbReference>
<dbReference type="GO" id="GO:0009228">
    <property type="term" value="P:thiamine biosynthetic process"/>
    <property type="evidence" value="ECO:0007669"/>
    <property type="project" value="UniProtKB-KW"/>
</dbReference>
<evidence type="ECO:0000313" key="5">
    <source>
        <dbReference type="Proteomes" id="UP000318138"/>
    </source>
</evidence>
<dbReference type="InterPro" id="IPR013785">
    <property type="entry name" value="Aldolase_TIM"/>
</dbReference>
<dbReference type="PANTHER" id="PTHR20857">
    <property type="entry name" value="THIAMINE-PHOSPHATE PYROPHOSPHORYLASE"/>
    <property type="match status" value="1"/>
</dbReference>
<dbReference type="RefSeq" id="WP_176007839.1">
    <property type="nucleotide sequence ID" value="NZ_CP041372.2"/>
</dbReference>
<reference evidence="5" key="1">
    <citation type="submission" date="2019-07" db="EMBL/GenBank/DDBJ databases">
        <title>Bacillus alkalisoli sp. nov. isolated from saline soil.</title>
        <authorList>
            <person name="Sun J.-Q."/>
            <person name="Xu L."/>
        </authorList>
    </citation>
    <scope>NUCLEOTIDE SEQUENCE [LARGE SCALE GENOMIC DNA]</scope>
    <source>
        <strain evidence="5">M4U3P1</strain>
    </source>
</reference>
<dbReference type="Gene3D" id="3.20.20.70">
    <property type="entry name" value="Aldolase class I"/>
    <property type="match status" value="1"/>
</dbReference>